<evidence type="ECO:0000256" key="9">
    <source>
        <dbReference type="ARBA" id="ARBA00022741"/>
    </source>
</evidence>
<keyword evidence="7" id="KW-0808">Transferase</keyword>
<evidence type="ECO:0000256" key="3">
    <source>
        <dbReference type="ARBA" id="ARBA00000937"/>
    </source>
</evidence>
<dbReference type="SMART" id="SM00562">
    <property type="entry name" value="NDK"/>
    <property type="match status" value="1"/>
</dbReference>
<evidence type="ECO:0000256" key="8">
    <source>
        <dbReference type="ARBA" id="ARBA00022723"/>
    </source>
</evidence>
<evidence type="ECO:0000256" key="11">
    <source>
        <dbReference type="ARBA" id="ARBA00022840"/>
    </source>
</evidence>
<keyword evidence="9" id="KW-0547">Nucleotide-binding</keyword>
<dbReference type="InterPro" id="IPR001564">
    <property type="entry name" value="Nucleoside_diP_kinase"/>
</dbReference>
<dbReference type="InterPro" id="IPR034907">
    <property type="entry name" value="NDK-like_dom"/>
</dbReference>
<dbReference type="GO" id="GO:0046872">
    <property type="term" value="F:metal ion binding"/>
    <property type="evidence" value="ECO:0007669"/>
    <property type="project" value="UniProtKB-KW"/>
</dbReference>
<protein>
    <recommendedName>
        <fullName evidence="6">nucleoside-diphosphate kinase</fullName>
        <ecNumber evidence="6">2.7.4.6</ecNumber>
    </recommendedName>
</protein>
<keyword evidence="10" id="KW-0418">Kinase</keyword>
<gene>
    <name evidence="17" type="ORF">EGM_07080</name>
</gene>
<accession>G7PSI7</accession>
<feature type="non-terminal residue" evidence="17">
    <location>
        <position position="139"/>
    </location>
</feature>
<sequence>TMSNLERTFITMRPHSVQWGLLGNVMRHFELKGFHLWASEEHLKQRYPDLKDCPFLSGLVECMNSGPAMAMEGVLSVVETGRVMLGETNPGDSKPGTTGRDFCIQVGRDIIHGSDSVKSAEKPEERVDYKSCAYDWAYE</sequence>
<dbReference type="EC" id="2.7.4.6" evidence="6"/>
<dbReference type="GO" id="GO:0004673">
    <property type="term" value="F:protein histidine kinase activity"/>
    <property type="evidence" value="ECO:0007669"/>
    <property type="project" value="UniProtKB-EC"/>
</dbReference>
<comment type="catalytic activity">
    <reaction evidence="3">
        <text>a ribonucleoside 5'-diphosphate + ATP = a ribonucleoside 5'-triphosphate + ADP</text>
        <dbReference type="Rhea" id="RHEA:18113"/>
        <dbReference type="ChEBI" id="CHEBI:30616"/>
        <dbReference type="ChEBI" id="CHEBI:57930"/>
        <dbReference type="ChEBI" id="CHEBI:61557"/>
        <dbReference type="ChEBI" id="CHEBI:456216"/>
        <dbReference type="EC" id="2.7.4.6"/>
    </reaction>
</comment>
<comment type="catalytic activity">
    <reaction evidence="2">
        <text>ATP + protein L-histidine = ADP + protein N-phospho-L-histidine.</text>
        <dbReference type="EC" id="2.7.13.3"/>
    </reaction>
</comment>
<dbReference type="PRINTS" id="PR01243">
    <property type="entry name" value="NUCDPKINASE"/>
</dbReference>
<dbReference type="InterPro" id="IPR036850">
    <property type="entry name" value="NDK-like_dom_sf"/>
</dbReference>
<dbReference type="GO" id="GO:0004550">
    <property type="term" value="F:nucleoside diphosphate kinase activity"/>
    <property type="evidence" value="ECO:0007669"/>
    <property type="project" value="UniProtKB-EC"/>
</dbReference>
<evidence type="ECO:0000256" key="14">
    <source>
        <dbReference type="PROSITE-ProRule" id="PRU00706"/>
    </source>
</evidence>
<comment type="caution">
    <text evidence="14">Lacks conserved residue(s) required for the propagation of feature annotation.</text>
</comment>
<dbReference type="Proteomes" id="UP000009130">
    <property type="component" value="Chromosome 15"/>
</dbReference>
<evidence type="ECO:0000259" key="16">
    <source>
        <dbReference type="SMART" id="SM00562"/>
    </source>
</evidence>
<dbReference type="Gene3D" id="3.30.70.141">
    <property type="entry name" value="Nucleoside diphosphate kinase-like domain"/>
    <property type="match status" value="1"/>
</dbReference>
<dbReference type="SUPFAM" id="SSF54919">
    <property type="entry name" value="Nucleoside diphosphate kinase, NDK"/>
    <property type="match status" value="1"/>
</dbReference>
<evidence type="ECO:0000256" key="13">
    <source>
        <dbReference type="ARBA" id="ARBA00023080"/>
    </source>
</evidence>
<evidence type="ECO:0000256" key="1">
    <source>
        <dbReference type="ARBA" id="ARBA00000082"/>
    </source>
</evidence>
<dbReference type="GO" id="GO:0006228">
    <property type="term" value="P:UTP biosynthetic process"/>
    <property type="evidence" value="ECO:0007669"/>
    <property type="project" value="InterPro"/>
</dbReference>
<keyword evidence="8" id="KW-0479">Metal-binding</keyword>
<dbReference type="AlphaFoldDB" id="G7PSI7"/>
<dbReference type="EMBL" id="CM001290">
    <property type="protein sequence ID" value="EHH57453.1"/>
    <property type="molecule type" value="Genomic_DNA"/>
</dbReference>
<evidence type="ECO:0000256" key="7">
    <source>
        <dbReference type="ARBA" id="ARBA00022679"/>
    </source>
</evidence>
<comment type="catalytic activity">
    <reaction evidence="1">
        <text>a 2'-deoxyribonucleoside 5'-diphosphate + ATP = a 2'-deoxyribonucleoside 5'-triphosphate + ADP</text>
        <dbReference type="Rhea" id="RHEA:44640"/>
        <dbReference type="ChEBI" id="CHEBI:30616"/>
        <dbReference type="ChEBI" id="CHEBI:61560"/>
        <dbReference type="ChEBI" id="CHEBI:73316"/>
        <dbReference type="ChEBI" id="CHEBI:456216"/>
        <dbReference type="EC" id="2.7.4.6"/>
    </reaction>
</comment>
<evidence type="ECO:0000256" key="4">
    <source>
        <dbReference type="ARBA" id="ARBA00001946"/>
    </source>
</evidence>
<dbReference type="GO" id="GO:0006241">
    <property type="term" value="P:CTP biosynthetic process"/>
    <property type="evidence" value="ECO:0007669"/>
    <property type="project" value="InterPro"/>
</dbReference>
<evidence type="ECO:0000256" key="10">
    <source>
        <dbReference type="ARBA" id="ARBA00022777"/>
    </source>
</evidence>
<evidence type="ECO:0000256" key="15">
    <source>
        <dbReference type="RuleBase" id="RU004011"/>
    </source>
</evidence>
<dbReference type="FunFam" id="3.30.70.141:FF:000015">
    <property type="entry name" value="Nucleoside diphosphate kinase B"/>
    <property type="match status" value="1"/>
</dbReference>
<comment type="similarity">
    <text evidence="5 14 15">Belongs to the NDK family.</text>
</comment>
<keyword evidence="13" id="KW-0546">Nucleotide metabolism</keyword>
<proteinExistence type="inferred from homology"/>
<evidence type="ECO:0000256" key="6">
    <source>
        <dbReference type="ARBA" id="ARBA00012966"/>
    </source>
</evidence>
<dbReference type="PROSITE" id="PS51374">
    <property type="entry name" value="NDPK_LIKE"/>
    <property type="match status" value="1"/>
</dbReference>
<dbReference type="PANTHER" id="PTHR11349">
    <property type="entry name" value="NUCLEOSIDE DIPHOSPHATE KINASE"/>
    <property type="match status" value="1"/>
</dbReference>
<evidence type="ECO:0000256" key="5">
    <source>
        <dbReference type="ARBA" id="ARBA00008142"/>
    </source>
</evidence>
<dbReference type="GO" id="GO:0006183">
    <property type="term" value="P:GTP biosynthetic process"/>
    <property type="evidence" value="ECO:0007669"/>
    <property type="project" value="InterPro"/>
</dbReference>
<name>G7PSI7_MACFA</name>
<dbReference type="GO" id="GO:0005524">
    <property type="term" value="F:ATP binding"/>
    <property type="evidence" value="ECO:0007669"/>
    <property type="project" value="UniProtKB-KW"/>
</dbReference>
<comment type="cofactor">
    <cofactor evidence="4">
        <name>Mg(2+)</name>
        <dbReference type="ChEBI" id="CHEBI:18420"/>
    </cofactor>
</comment>
<evidence type="ECO:0000313" key="17">
    <source>
        <dbReference type="EMBL" id="EHH57453.1"/>
    </source>
</evidence>
<organism>
    <name type="scientific">Macaca fascicularis</name>
    <name type="common">Crab-eating macaque</name>
    <name type="synonym">Cynomolgus monkey</name>
    <dbReference type="NCBI Taxonomy" id="9541"/>
    <lineage>
        <taxon>Eukaryota</taxon>
        <taxon>Metazoa</taxon>
        <taxon>Chordata</taxon>
        <taxon>Craniata</taxon>
        <taxon>Vertebrata</taxon>
        <taxon>Euteleostomi</taxon>
        <taxon>Mammalia</taxon>
        <taxon>Eutheria</taxon>
        <taxon>Euarchontoglires</taxon>
        <taxon>Primates</taxon>
        <taxon>Haplorrhini</taxon>
        <taxon>Catarrhini</taxon>
        <taxon>Cercopithecidae</taxon>
        <taxon>Cercopithecinae</taxon>
        <taxon>Macaca</taxon>
    </lineage>
</organism>
<evidence type="ECO:0000256" key="12">
    <source>
        <dbReference type="ARBA" id="ARBA00022842"/>
    </source>
</evidence>
<keyword evidence="11" id="KW-0067">ATP-binding</keyword>
<dbReference type="Pfam" id="PF00334">
    <property type="entry name" value="NDK"/>
    <property type="match status" value="1"/>
</dbReference>
<reference evidence="17" key="1">
    <citation type="journal article" date="2011" name="Nat. Biotechnol.">
        <title>Genome sequencing and comparison of two nonhuman primate animal models, the cynomolgus and Chinese rhesus macaques.</title>
        <authorList>
            <person name="Yan G."/>
            <person name="Zhang G."/>
            <person name="Fang X."/>
            <person name="Zhang Y."/>
            <person name="Li C."/>
            <person name="Ling F."/>
            <person name="Cooper D.N."/>
            <person name="Li Q."/>
            <person name="Li Y."/>
            <person name="van Gool A.J."/>
            <person name="Du H."/>
            <person name="Chen J."/>
            <person name="Chen R."/>
            <person name="Zhang P."/>
            <person name="Huang Z."/>
            <person name="Thompson J.R."/>
            <person name="Meng Y."/>
            <person name="Bai Y."/>
            <person name="Wang J."/>
            <person name="Zhuo M."/>
            <person name="Wang T."/>
            <person name="Huang Y."/>
            <person name="Wei L."/>
            <person name="Li J."/>
            <person name="Wang Z."/>
            <person name="Hu H."/>
            <person name="Yang P."/>
            <person name="Le L."/>
            <person name="Stenson P.D."/>
            <person name="Li B."/>
            <person name="Liu X."/>
            <person name="Ball E.V."/>
            <person name="An N."/>
            <person name="Huang Q."/>
            <person name="Zhang Y."/>
            <person name="Fan W."/>
            <person name="Zhang X."/>
            <person name="Li Y."/>
            <person name="Wang W."/>
            <person name="Katze M.G."/>
            <person name="Su B."/>
            <person name="Nielsen R."/>
            <person name="Yang H."/>
            <person name="Wang J."/>
            <person name="Wang X."/>
            <person name="Wang J."/>
        </authorList>
    </citation>
    <scope>NUCLEOTIDE SEQUENCE [LARGE SCALE GENOMIC DNA]</scope>
    <source>
        <strain evidence="17">CE-4</strain>
    </source>
</reference>
<feature type="domain" description="Nucleoside diphosphate kinase-like" evidence="16">
    <location>
        <begin position="5"/>
        <end position="128"/>
    </location>
</feature>
<feature type="non-terminal residue" evidence="17">
    <location>
        <position position="1"/>
    </location>
</feature>
<evidence type="ECO:0000256" key="2">
    <source>
        <dbReference type="ARBA" id="ARBA00000085"/>
    </source>
</evidence>
<keyword evidence="12" id="KW-0460">Magnesium</keyword>